<proteinExistence type="predicted"/>
<feature type="coiled-coil region" evidence="1">
    <location>
        <begin position="32"/>
        <end position="66"/>
    </location>
</feature>
<feature type="compositionally biased region" description="Polar residues" evidence="2">
    <location>
        <begin position="205"/>
        <end position="215"/>
    </location>
</feature>
<evidence type="ECO:0000313" key="3">
    <source>
        <dbReference type="EMBL" id="VEL32861.1"/>
    </source>
</evidence>
<gene>
    <name evidence="3" type="ORF">PXEA_LOCUS26301</name>
</gene>
<evidence type="ECO:0000256" key="2">
    <source>
        <dbReference type="SAM" id="MobiDB-lite"/>
    </source>
</evidence>
<organism evidence="3 4">
    <name type="scientific">Protopolystoma xenopodis</name>
    <dbReference type="NCBI Taxonomy" id="117903"/>
    <lineage>
        <taxon>Eukaryota</taxon>
        <taxon>Metazoa</taxon>
        <taxon>Spiralia</taxon>
        <taxon>Lophotrochozoa</taxon>
        <taxon>Platyhelminthes</taxon>
        <taxon>Monogenea</taxon>
        <taxon>Polyopisthocotylea</taxon>
        <taxon>Polystomatidea</taxon>
        <taxon>Polystomatidae</taxon>
        <taxon>Protopolystoma</taxon>
    </lineage>
</organism>
<comment type="caution">
    <text evidence="3">The sequence shown here is derived from an EMBL/GenBank/DDBJ whole genome shotgun (WGS) entry which is preliminary data.</text>
</comment>
<dbReference type="Proteomes" id="UP000784294">
    <property type="component" value="Unassembled WGS sequence"/>
</dbReference>
<feature type="region of interest" description="Disordered" evidence="2">
    <location>
        <begin position="205"/>
        <end position="232"/>
    </location>
</feature>
<sequence length="290" mass="32186">MPCLFAVTNTWLECDLATEAMVLNSERCLRRLSSEKELRANLERMVEQLARQHQALEKQLNEAQRCSRVNERGVDVRNHHHNYLFNHKQKQIVENNSALLRSGGPERGDMGEFSTGFVATGANRSKNDQSDMEPHLFTPKEHSNCNTLKPLSSPIHHSDIPSSASECQFDFYSRIDELNSAALSGISKNLPGTQSMAVSYANRTIESPAPNTGTNKVVDLDQQDGGNEEGDEDDLFYDAQSTCSTLVRQNTLSFPIQTEPVALGSSFGHPMKSNLYSSSGVQVIEILLVN</sequence>
<reference evidence="3" key="1">
    <citation type="submission" date="2018-11" db="EMBL/GenBank/DDBJ databases">
        <authorList>
            <consortium name="Pathogen Informatics"/>
        </authorList>
    </citation>
    <scope>NUCLEOTIDE SEQUENCE</scope>
</reference>
<keyword evidence="4" id="KW-1185">Reference proteome</keyword>
<accession>A0A448XBM2</accession>
<evidence type="ECO:0000313" key="4">
    <source>
        <dbReference type="Proteomes" id="UP000784294"/>
    </source>
</evidence>
<protein>
    <submittedName>
        <fullName evidence="3">Uncharacterized protein</fullName>
    </submittedName>
</protein>
<name>A0A448XBM2_9PLAT</name>
<dbReference type="AlphaFoldDB" id="A0A448XBM2"/>
<dbReference type="EMBL" id="CAAALY010244772">
    <property type="protein sequence ID" value="VEL32861.1"/>
    <property type="molecule type" value="Genomic_DNA"/>
</dbReference>
<keyword evidence="1" id="KW-0175">Coiled coil</keyword>
<evidence type="ECO:0000256" key="1">
    <source>
        <dbReference type="SAM" id="Coils"/>
    </source>
</evidence>